<evidence type="ECO:0000313" key="2">
    <source>
        <dbReference type="Proteomes" id="UP000011885"/>
    </source>
</evidence>
<name>M5U1I9_9BACT</name>
<dbReference type="EMBL" id="ANOH01000219">
    <property type="protein sequence ID" value="EMI55322.1"/>
    <property type="molecule type" value="Genomic_DNA"/>
</dbReference>
<protein>
    <submittedName>
        <fullName evidence="1">Uncharacterized protein</fullName>
    </submittedName>
</protein>
<accession>M5U1I9</accession>
<proteinExistence type="predicted"/>
<dbReference type="Proteomes" id="UP000011885">
    <property type="component" value="Unassembled WGS sequence"/>
</dbReference>
<dbReference type="AlphaFoldDB" id="M5U1I9"/>
<comment type="caution">
    <text evidence="1">The sequence shown here is derived from an EMBL/GenBank/DDBJ whole genome shotgun (WGS) entry which is preliminary data.</text>
</comment>
<keyword evidence="2" id="KW-1185">Reference proteome</keyword>
<sequence>MGFESVKFSELAVGDDLEFWIVTERRKSPGSAPAIWEIVQKKRAIAKYHGTKRVNGENRPLVKLWIKYPGAKPVPLIVNLNSRNKRERMLLGEDFTDGKLVDTELTFGDAW</sequence>
<evidence type="ECO:0000313" key="1">
    <source>
        <dbReference type="EMBL" id="EMI55322.1"/>
    </source>
</evidence>
<gene>
    <name evidence="1" type="ORF">RSSM_03228</name>
</gene>
<organism evidence="1 2">
    <name type="scientific">Rhodopirellula sallentina SM41</name>
    <dbReference type="NCBI Taxonomy" id="1263870"/>
    <lineage>
        <taxon>Bacteria</taxon>
        <taxon>Pseudomonadati</taxon>
        <taxon>Planctomycetota</taxon>
        <taxon>Planctomycetia</taxon>
        <taxon>Pirellulales</taxon>
        <taxon>Pirellulaceae</taxon>
        <taxon>Rhodopirellula</taxon>
    </lineage>
</organism>
<reference evidence="1 2" key="1">
    <citation type="journal article" date="2013" name="Mar. Genomics">
        <title>Expression of sulfatases in Rhodopirellula baltica and the diversity of sulfatases in the genus Rhodopirellula.</title>
        <authorList>
            <person name="Wegner C.E."/>
            <person name="Richter-Heitmann T."/>
            <person name="Klindworth A."/>
            <person name="Klockow C."/>
            <person name="Richter M."/>
            <person name="Achstetter T."/>
            <person name="Glockner F.O."/>
            <person name="Harder J."/>
        </authorList>
    </citation>
    <scope>NUCLEOTIDE SEQUENCE [LARGE SCALE GENOMIC DNA]</scope>
    <source>
        <strain evidence="1 2">SM41</strain>
    </source>
</reference>
<dbReference type="PATRIC" id="fig|1263870.3.peg.3430"/>